<dbReference type="PANTHER" id="PTHR34387">
    <property type="entry name" value="SLR1258 PROTEIN"/>
    <property type="match status" value="1"/>
</dbReference>
<dbReference type="Pfam" id="PF04402">
    <property type="entry name" value="SIMPL"/>
    <property type="match status" value="1"/>
</dbReference>
<gene>
    <name evidence="2" type="ORF">LYB30171_01102</name>
</gene>
<evidence type="ECO:0008006" key="4">
    <source>
        <dbReference type="Google" id="ProtNLM"/>
    </source>
</evidence>
<name>A0ABM8UEL9_9GAMM</name>
<reference evidence="2 3" key="1">
    <citation type="submission" date="2021-04" db="EMBL/GenBank/DDBJ databases">
        <authorList>
            <person name="Rodrigo-Torres L."/>
            <person name="Arahal R. D."/>
            <person name="Lucena T."/>
        </authorList>
    </citation>
    <scope>NUCLEOTIDE SEQUENCE [LARGE SCALE GENOMIC DNA]</scope>
    <source>
        <strain evidence="2 3">CECT 30171</strain>
    </source>
</reference>
<dbReference type="EMBL" id="OU015430">
    <property type="protein sequence ID" value="CAG4971989.1"/>
    <property type="molecule type" value="Genomic_DNA"/>
</dbReference>
<keyword evidence="1" id="KW-0732">Signal</keyword>
<dbReference type="InterPro" id="IPR007497">
    <property type="entry name" value="SIMPL/DUF541"/>
</dbReference>
<evidence type="ECO:0000256" key="1">
    <source>
        <dbReference type="SAM" id="SignalP"/>
    </source>
</evidence>
<keyword evidence="3" id="KW-1185">Reference proteome</keyword>
<dbReference type="Proteomes" id="UP000680116">
    <property type="component" value="Chromosome"/>
</dbReference>
<dbReference type="Gene3D" id="3.30.70.2970">
    <property type="entry name" value="Protein of unknown function (DUF541), domain 2"/>
    <property type="match status" value="1"/>
</dbReference>
<dbReference type="Gene3D" id="3.30.110.170">
    <property type="entry name" value="Protein of unknown function (DUF541), domain 1"/>
    <property type="match status" value="1"/>
</dbReference>
<organism evidence="2 3">
    <name type="scientific">Novilysobacter luteus</name>
    <dbReference type="NCBI Taxonomy" id="2822368"/>
    <lineage>
        <taxon>Bacteria</taxon>
        <taxon>Pseudomonadati</taxon>
        <taxon>Pseudomonadota</taxon>
        <taxon>Gammaproteobacteria</taxon>
        <taxon>Lysobacterales</taxon>
        <taxon>Lysobacteraceae</taxon>
        <taxon>Novilysobacter</taxon>
    </lineage>
</organism>
<evidence type="ECO:0000313" key="3">
    <source>
        <dbReference type="Proteomes" id="UP000680116"/>
    </source>
</evidence>
<dbReference type="PANTHER" id="PTHR34387:SF1">
    <property type="entry name" value="PERIPLASMIC IMMUNOGENIC PROTEIN"/>
    <property type="match status" value="1"/>
</dbReference>
<dbReference type="RefSeq" id="WP_215220032.1">
    <property type="nucleotide sequence ID" value="NZ_OU015430.1"/>
</dbReference>
<evidence type="ECO:0000313" key="2">
    <source>
        <dbReference type="EMBL" id="CAG4971989.1"/>
    </source>
</evidence>
<accession>A0ABM8UEL9</accession>
<feature type="chain" id="PRO_5046214695" description="DUF541 domain-containing protein" evidence="1">
    <location>
        <begin position="22"/>
        <end position="238"/>
    </location>
</feature>
<dbReference type="InterPro" id="IPR052022">
    <property type="entry name" value="26kDa_periplasmic_antigen"/>
</dbReference>
<proteinExistence type="predicted"/>
<protein>
    <recommendedName>
        <fullName evidence="4">DUF541 domain-containing protein</fullName>
    </recommendedName>
</protein>
<feature type="signal peptide" evidence="1">
    <location>
        <begin position="1"/>
        <end position="21"/>
    </location>
</feature>
<sequence length="238" mass="25154">MRQWMFAAALPLALASATVIAGTPLPDAPHVVVQGEGEVSVAPDAAVVTMVVRHRAATPGEAKRVVDRAVNALLKAAPGFDVAADDITASDLALREEIDYDDNDRALPPAHVASREVKVRIDDLDTLSAYMDAALAAGFTGISDVSFKSSREADLREEARARAVAHAKESASGLATAFGGNLGPVYSINSVNSTQAQGYGNTTLDRVQVTGTRMDSGRYLQPTIDFTERVSAVFEISR</sequence>